<evidence type="ECO:0000256" key="3">
    <source>
        <dbReference type="ARBA" id="ARBA00023004"/>
    </source>
</evidence>
<evidence type="ECO:0000256" key="1">
    <source>
        <dbReference type="ARBA" id="ARBA00010617"/>
    </source>
</evidence>
<reference evidence="5 6" key="1">
    <citation type="submission" date="2025-05" db="UniProtKB">
        <authorList>
            <consortium name="RefSeq"/>
        </authorList>
    </citation>
    <scope>IDENTIFICATION</scope>
</reference>
<dbReference type="PANTHER" id="PTHR24286:SF252">
    <property type="entry name" value="CYTOCHROME P450 26B1"/>
    <property type="match status" value="1"/>
</dbReference>
<evidence type="ECO:0000313" key="6">
    <source>
        <dbReference type="RefSeq" id="XP_005094135.1"/>
    </source>
</evidence>
<dbReference type="RefSeq" id="XP_005094135.1">
    <property type="nucleotide sequence ID" value="XM_005094078.3"/>
</dbReference>
<dbReference type="PRINTS" id="PR00463">
    <property type="entry name" value="EP450I"/>
</dbReference>
<dbReference type="RefSeq" id="XP_005094136.1">
    <property type="nucleotide sequence ID" value="XM_005094079.3"/>
</dbReference>
<accession>A0ABM0JI40</accession>
<evidence type="ECO:0000256" key="2">
    <source>
        <dbReference type="ARBA" id="ARBA00022723"/>
    </source>
</evidence>
<evidence type="ECO:0000313" key="8">
    <source>
        <dbReference type="RefSeq" id="XP_012935562.1"/>
    </source>
</evidence>
<name>A0ABM0JI40_APLCA</name>
<evidence type="ECO:0000313" key="5">
    <source>
        <dbReference type="RefSeq" id="XP_005094133.1"/>
    </source>
</evidence>
<proteinExistence type="inferred from homology"/>
<protein>
    <submittedName>
        <fullName evidence="5 6">Beta-amyrin 28-monooxygenase</fullName>
    </submittedName>
</protein>
<gene>
    <name evidence="5 6 7 8" type="primary">LOC101863091</name>
</gene>
<dbReference type="RefSeq" id="XP_012935562.1">
    <property type="nucleotide sequence ID" value="XM_013080108.2"/>
</dbReference>
<organism evidence="4 7">
    <name type="scientific">Aplysia californica</name>
    <name type="common">California sea hare</name>
    <dbReference type="NCBI Taxonomy" id="6500"/>
    <lineage>
        <taxon>Eukaryota</taxon>
        <taxon>Metazoa</taxon>
        <taxon>Spiralia</taxon>
        <taxon>Lophotrochozoa</taxon>
        <taxon>Mollusca</taxon>
        <taxon>Gastropoda</taxon>
        <taxon>Heterobranchia</taxon>
        <taxon>Euthyneura</taxon>
        <taxon>Tectipleura</taxon>
        <taxon>Aplysiida</taxon>
        <taxon>Aplysioidea</taxon>
        <taxon>Aplysiidae</taxon>
        <taxon>Aplysia</taxon>
    </lineage>
</organism>
<dbReference type="InterPro" id="IPR002401">
    <property type="entry name" value="Cyt_P450_E_grp-I"/>
</dbReference>
<keyword evidence="2" id="KW-0479">Metal-binding</keyword>
<dbReference type="InterPro" id="IPR036396">
    <property type="entry name" value="Cyt_P450_sf"/>
</dbReference>
<dbReference type="InterPro" id="IPR001128">
    <property type="entry name" value="Cyt_P450"/>
</dbReference>
<sequence>MEIPGKVGWPIVGDKSIEFYRDPLKFLEKNMAATKSKIFAARFLNKPTLFVCSSEGVQEVLNDSEQALEMGYEQFMGQMFGHNILFSTNEMAVGFRHSLSQLMTSQCLSEYEETLQRILVKKMSTLNAGSPFCLYQFFKDLFTEVCLTLFLGVEFSENEETAELWKGLTSDHWHGIVSVPVDLKLPGTGTQSTFSKALKAKAKLLELISSQKNKVTCGFPHHMKSIEEFDETAVNQHLLLFTSALVPKVLSSICTSVCIEMGNPDRFQWQEKAKKEPKFLDNLILETQRLHPPLLGGRRMVKKKCVIAGYAVPKGHAVVYMTQPAHRDSAVFDHPDQFLPERWDERPELIDKLFVYGLGPRGCIGYDLSRLIIQKSLTELLSRFTWQICEDQVFTHKHIPVSRPKCNLLVTVTPV</sequence>
<dbReference type="Pfam" id="PF00067">
    <property type="entry name" value="p450"/>
    <property type="match status" value="2"/>
</dbReference>
<evidence type="ECO:0000313" key="4">
    <source>
        <dbReference type="Proteomes" id="UP000694888"/>
    </source>
</evidence>
<dbReference type="RefSeq" id="XP_005094133.1">
    <property type="nucleotide sequence ID" value="XM_005094076.3"/>
</dbReference>
<evidence type="ECO:0000313" key="7">
    <source>
        <dbReference type="RefSeq" id="XP_005094136.1"/>
    </source>
</evidence>
<dbReference type="SUPFAM" id="SSF48264">
    <property type="entry name" value="Cytochrome P450"/>
    <property type="match status" value="1"/>
</dbReference>
<keyword evidence="4" id="KW-1185">Reference proteome</keyword>
<dbReference type="Proteomes" id="UP000694888">
    <property type="component" value="Unplaced"/>
</dbReference>
<dbReference type="PANTHER" id="PTHR24286">
    <property type="entry name" value="CYTOCHROME P450 26"/>
    <property type="match status" value="1"/>
</dbReference>
<comment type="similarity">
    <text evidence="1">Belongs to the cytochrome P450 family.</text>
</comment>
<dbReference type="GeneID" id="101863091"/>
<dbReference type="Gene3D" id="1.10.630.10">
    <property type="entry name" value="Cytochrome P450"/>
    <property type="match status" value="1"/>
</dbReference>
<keyword evidence="3" id="KW-0408">Iron</keyword>